<comment type="cofactor">
    <cofactor evidence="2">
        <name>Ca(2+)</name>
        <dbReference type="ChEBI" id="CHEBI:29108"/>
    </cofactor>
</comment>
<evidence type="ECO:0000256" key="5">
    <source>
        <dbReference type="ARBA" id="ARBA00012756"/>
    </source>
</evidence>
<dbReference type="RefSeq" id="WP_338391564.1">
    <property type="nucleotide sequence ID" value="NZ_AP025314.1"/>
</dbReference>
<dbReference type="InterPro" id="IPR023230">
    <property type="entry name" value="Glyco_hydro_2_CS"/>
</dbReference>
<reference evidence="13 14" key="1">
    <citation type="submission" date="2021-12" db="EMBL/GenBank/DDBJ databases">
        <title>Genome sequencing of bacteria with rrn-lacking chromosome and rrn-plasmid.</title>
        <authorList>
            <person name="Anda M."/>
            <person name="Iwasaki W."/>
        </authorList>
    </citation>
    <scope>NUCLEOTIDE SEQUENCE [LARGE SCALE GENOMIC DNA]</scope>
    <source>
        <strain evidence="13 14">DSM 100852</strain>
    </source>
</reference>
<evidence type="ECO:0000256" key="3">
    <source>
        <dbReference type="ARBA" id="ARBA00007401"/>
    </source>
</evidence>
<dbReference type="InterPro" id="IPR032312">
    <property type="entry name" value="LacZ_4"/>
</dbReference>
<dbReference type="InterPro" id="IPR013783">
    <property type="entry name" value="Ig-like_fold"/>
</dbReference>
<dbReference type="PRINTS" id="PR00132">
    <property type="entry name" value="GLHYDRLASE2"/>
</dbReference>
<keyword evidence="14" id="KW-1185">Reference proteome</keyword>
<dbReference type="InterPro" id="IPR006101">
    <property type="entry name" value="Glyco_hydro_2"/>
</dbReference>
<dbReference type="EMBL" id="AP025314">
    <property type="protein sequence ID" value="BDD09981.1"/>
    <property type="molecule type" value="Genomic_DNA"/>
</dbReference>
<dbReference type="Pfam" id="PF02929">
    <property type="entry name" value="Bgal_small_N"/>
    <property type="match status" value="1"/>
</dbReference>
<dbReference type="InterPro" id="IPR011013">
    <property type="entry name" value="Gal_mutarotase_sf_dom"/>
</dbReference>
<dbReference type="GO" id="GO:0030246">
    <property type="term" value="F:carbohydrate binding"/>
    <property type="evidence" value="ECO:0007669"/>
    <property type="project" value="InterPro"/>
</dbReference>
<dbReference type="InterPro" id="IPR004199">
    <property type="entry name" value="B-gal_small/dom_5"/>
</dbReference>
<evidence type="ECO:0000256" key="10">
    <source>
        <dbReference type="RuleBase" id="RU361154"/>
    </source>
</evidence>
<evidence type="ECO:0000256" key="9">
    <source>
        <dbReference type="ARBA" id="ARBA00032230"/>
    </source>
</evidence>
<comment type="catalytic activity">
    <reaction evidence="1 10">
        <text>Hydrolysis of terminal non-reducing beta-D-galactose residues in beta-D-galactosides.</text>
        <dbReference type="EC" id="3.2.1.23"/>
    </reaction>
</comment>
<dbReference type="PANTHER" id="PTHR46323">
    <property type="entry name" value="BETA-GALACTOSIDASE"/>
    <property type="match status" value="1"/>
</dbReference>
<dbReference type="InterPro" id="IPR017853">
    <property type="entry name" value="GH"/>
</dbReference>
<dbReference type="PANTHER" id="PTHR46323:SF2">
    <property type="entry name" value="BETA-GALACTOSIDASE"/>
    <property type="match status" value="1"/>
</dbReference>
<dbReference type="InterPro" id="IPR006104">
    <property type="entry name" value="Glyco_hydro_2_N"/>
</dbReference>
<feature type="domain" description="Beta galactosidase small chain/" evidence="12">
    <location>
        <begin position="767"/>
        <end position="1039"/>
    </location>
</feature>
<dbReference type="Proteomes" id="UP001348817">
    <property type="component" value="Chromosome"/>
</dbReference>
<dbReference type="SUPFAM" id="SSF74650">
    <property type="entry name" value="Galactose mutarotase-like"/>
    <property type="match status" value="1"/>
</dbReference>
<evidence type="ECO:0000313" key="13">
    <source>
        <dbReference type="EMBL" id="BDD09981.1"/>
    </source>
</evidence>
<feature type="signal peptide" evidence="11">
    <location>
        <begin position="1"/>
        <end position="24"/>
    </location>
</feature>
<dbReference type="Pfam" id="PF13290">
    <property type="entry name" value="CHB_HEX_C_1"/>
    <property type="match status" value="1"/>
</dbReference>
<dbReference type="Pfam" id="PF02836">
    <property type="entry name" value="Glyco_hydro_2_C"/>
    <property type="match status" value="1"/>
</dbReference>
<dbReference type="EC" id="3.2.1.23" evidence="5 10"/>
<dbReference type="InterPro" id="IPR006102">
    <property type="entry name" value="Ig-like_GH2"/>
</dbReference>
<evidence type="ECO:0000256" key="1">
    <source>
        <dbReference type="ARBA" id="ARBA00001412"/>
    </source>
</evidence>
<evidence type="ECO:0000256" key="8">
    <source>
        <dbReference type="ARBA" id="ARBA00023295"/>
    </source>
</evidence>
<dbReference type="GO" id="GO:0009341">
    <property type="term" value="C:beta-galactosidase complex"/>
    <property type="evidence" value="ECO:0007669"/>
    <property type="project" value="InterPro"/>
</dbReference>
<dbReference type="InterPro" id="IPR036156">
    <property type="entry name" value="Beta-gal/glucu_dom_sf"/>
</dbReference>
<evidence type="ECO:0000256" key="2">
    <source>
        <dbReference type="ARBA" id="ARBA00001913"/>
    </source>
</evidence>
<dbReference type="SMART" id="SM01038">
    <property type="entry name" value="Bgal_small_N"/>
    <property type="match status" value="1"/>
</dbReference>
<sequence>MNRFKFQKFCLLGIFALSNLFCQAQDNEWENPKVFGYGKTKPHATFFAYSSEKLAELGSKDYAENFRTLNGTWKFNFVKNPDHRPKDFYKKDFSVESWKDIRVPGNWEVEGFGLPVYVNTTYPFWDFQRTRPEPPKIPGDYNPVGSYRKDFEIPADWDGQQIFLHFGAVKSAFYLWVNGEKVGYSQGSKTPAEFDITKFVKPGKNVIAAEVYRWSDGSYLEAQDFWRISGIERDVFLYATPKVRVRDFFVKAGLDKNYTNGTFSLDVDLSNHIKKSGRYSVEYKVLDGDKVVAEESKKVNFAKTAENANVSFSAEVTKPRQWSAEQPNLYTLAISLKDRKGKVTQAIRRNIGFRSVEIKDGKFLVNGKYVLIKGVNRHEHDPDRGHVVGEASMQRDIQLMKEYNINTVRTCHYPDDPRWYELCDEYGLYVIDEANIESHGMGYGARSLAKDPVWMEAHLDRTERMVERDKNHASIVTWSLGNEAGNGVNFKATYKWVKGRDNTRPVQYERAGLEDNTDIYCPMYMGITGMIGYAKKNPERPLIQCEYAHAMGNSVGGLQDYWDAIEAYDALQGGCIWDWVDQGLREYDENGRMYYTYGGDYGPEDVPSSNSFCLNGLVNPDRIPNPHLNEVKAVYQYIKVKPTDIANGKVTVKNDYAFTNLNEFVMHWTVTNAEGVVYESRKHDLNLAPTASEVVNLRIPRLPAPRAGQSYYVNVNFTTKARKGLVKAGHELARYQFELPIKAEAAVAENVAGFGKLDVKKNVSDIALTGKDFRIVFDKNTGRISSYVRKGAELIVAGPQVNVWRAPTENDIKDRAGAGKWYAADLDKLTVKAQNISVKTATDGGAEVVASIQFVGPSGKTRLQAKQVSYVSPAGAVTVSTEVLPDESVKALPKVGLQLRMPRIFDQVTWYGAGMETYPDRNSSAYVGLNQSDARSMFFDYVVPQESGNRTNTRWASVTDLLGRGMFFKAETPMGFSAYPFDDAEVTTARHLNELDQADFVTINLDSETQGLGTATCGPGTLNQYVLKNAPKRFVFTIVPFDANDNTVFDMAATEFSAPKMASLSALPGIDTESTGKATIVTLKAPEAGMALRYTLDGTEPTSKSKLYKKPFSLDKTTTLKVKGFAKKGNESFVLTRKLFVQRAKSVTLKNEAAGSYKADGENTVIDGLLGDVSDFSNRWLGFNGKDFDAVIELIKPMNIKAIEARFLQSVGAWVMPPAEVVFEVSTDGKNYERVYASEKEKYPKDMKNMIREYGFRADKDISGVKFIRVKGVAMDKLPGWHSGAGSDAWMFVDEVTIQ</sequence>
<feature type="chain" id="PRO_5043806949" description="Beta-galactosidase" evidence="11">
    <location>
        <begin position="25"/>
        <end position="1299"/>
    </location>
</feature>
<dbReference type="InterPro" id="IPR050347">
    <property type="entry name" value="Bact_Beta-galactosidase"/>
</dbReference>
<dbReference type="InterPro" id="IPR006103">
    <property type="entry name" value="Glyco_hydro_2_cat"/>
</dbReference>
<keyword evidence="6 10" id="KW-0378">Hydrolase</keyword>
<dbReference type="Gene3D" id="2.70.98.10">
    <property type="match status" value="1"/>
</dbReference>
<dbReference type="SUPFAM" id="SSF51445">
    <property type="entry name" value="(Trans)glycosidases"/>
    <property type="match status" value="1"/>
</dbReference>
<dbReference type="Gene3D" id="2.60.120.260">
    <property type="entry name" value="Galactose-binding domain-like"/>
    <property type="match status" value="1"/>
</dbReference>
<keyword evidence="11" id="KW-0732">Signal</keyword>
<dbReference type="KEGG" id="fax:FUAX_24130"/>
<dbReference type="Pfam" id="PF00703">
    <property type="entry name" value="Glyco_hydro_2"/>
    <property type="match status" value="1"/>
</dbReference>
<name>A0AAU9CCX4_9BACT</name>
<dbReference type="GO" id="GO:0005990">
    <property type="term" value="P:lactose catabolic process"/>
    <property type="evidence" value="ECO:0007669"/>
    <property type="project" value="TreeGrafter"/>
</dbReference>
<proteinExistence type="inferred from homology"/>
<gene>
    <name evidence="13" type="ORF">FUAX_24130</name>
</gene>
<dbReference type="Gene3D" id="2.60.40.10">
    <property type="entry name" value="Immunoglobulins"/>
    <property type="match status" value="2"/>
</dbReference>
<dbReference type="FunFam" id="3.20.20.80:FF:000121">
    <property type="entry name" value="Beta-galactosidase"/>
    <property type="match status" value="1"/>
</dbReference>
<dbReference type="InterPro" id="IPR014718">
    <property type="entry name" value="GH-type_carb-bd"/>
</dbReference>
<dbReference type="SUPFAM" id="SSF49785">
    <property type="entry name" value="Galactose-binding domain-like"/>
    <property type="match status" value="1"/>
</dbReference>
<keyword evidence="7" id="KW-0106">Calcium</keyword>
<evidence type="ECO:0000256" key="11">
    <source>
        <dbReference type="SAM" id="SignalP"/>
    </source>
</evidence>
<evidence type="ECO:0000256" key="6">
    <source>
        <dbReference type="ARBA" id="ARBA00022801"/>
    </source>
</evidence>
<dbReference type="InterPro" id="IPR059177">
    <property type="entry name" value="GH29D-like_dom"/>
</dbReference>
<dbReference type="Pfam" id="PF02837">
    <property type="entry name" value="Glyco_hydro_2_N"/>
    <property type="match status" value="1"/>
</dbReference>
<evidence type="ECO:0000256" key="7">
    <source>
        <dbReference type="ARBA" id="ARBA00022837"/>
    </source>
</evidence>
<comment type="subunit">
    <text evidence="4">Monomer.</text>
</comment>
<dbReference type="InterPro" id="IPR008979">
    <property type="entry name" value="Galactose-bd-like_sf"/>
</dbReference>
<evidence type="ECO:0000259" key="12">
    <source>
        <dbReference type="SMART" id="SM01038"/>
    </source>
</evidence>
<evidence type="ECO:0000256" key="4">
    <source>
        <dbReference type="ARBA" id="ARBA00011245"/>
    </source>
</evidence>
<accession>A0AAU9CCX4</accession>
<dbReference type="FunFam" id="2.60.40.10:FF:000680">
    <property type="entry name" value="Beta-galactosidase"/>
    <property type="match status" value="1"/>
</dbReference>
<organism evidence="13 14">
    <name type="scientific">Fulvitalea axinellae</name>
    <dbReference type="NCBI Taxonomy" id="1182444"/>
    <lineage>
        <taxon>Bacteria</taxon>
        <taxon>Pseudomonadati</taxon>
        <taxon>Bacteroidota</taxon>
        <taxon>Cytophagia</taxon>
        <taxon>Cytophagales</taxon>
        <taxon>Persicobacteraceae</taxon>
        <taxon>Fulvitalea</taxon>
    </lineage>
</organism>
<dbReference type="Gene3D" id="3.20.20.80">
    <property type="entry name" value="Glycosidases"/>
    <property type="match status" value="1"/>
</dbReference>
<dbReference type="PROSITE" id="PS00719">
    <property type="entry name" value="GLYCOSYL_HYDROL_F2_1"/>
    <property type="match status" value="1"/>
</dbReference>
<keyword evidence="8 10" id="KW-0326">Glycosidase</keyword>
<dbReference type="SUPFAM" id="SSF49303">
    <property type="entry name" value="beta-Galactosidase/glucuronidase domain"/>
    <property type="match status" value="2"/>
</dbReference>
<dbReference type="Pfam" id="PF16353">
    <property type="entry name" value="LacZ_4"/>
    <property type="match status" value="1"/>
</dbReference>
<comment type="similarity">
    <text evidence="3 10">Belongs to the glycosyl hydrolase 2 family.</text>
</comment>
<protein>
    <recommendedName>
        <fullName evidence="5 10">Beta-galactosidase</fullName>
        <ecNumber evidence="5 10">3.2.1.23</ecNumber>
    </recommendedName>
    <alternativeName>
        <fullName evidence="9 10">Lactase</fullName>
    </alternativeName>
</protein>
<dbReference type="GO" id="GO:0004565">
    <property type="term" value="F:beta-galactosidase activity"/>
    <property type="evidence" value="ECO:0007669"/>
    <property type="project" value="UniProtKB-EC"/>
</dbReference>
<evidence type="ECO:0000313" key="14">
    <source>
        <dbReference type="Proteomes" id="UP001348817"/>
    </source>
</evidence>